<feature type="domain" description="Protein kinase" evidence="3">
    <location>
        <begin position="606"/>
        <end position="886"/>
    </location>
</feature>
<evidence type="ECO:0000259" key="3">
    <source>
        <dbReference type="PROSITE" id="PS50011"/>
    </source>
</evidence>
<feature type="domain" description="Protein kinase" evidence="3">
    <location>
        <begin position="980"/>
        <end position="1199"/>
    </location>
</feature>
<comment type="caution">
    <text evidence="4">The sequence shown here is derived from an EMBL/GenBank/DDBJ whole genome shotgun (WGS) entry which is preliminary data.</text>
</comment>
<dbReference type="Proteomes" id="UP000663853">
    <property type="component" value="Unassembled WGS sequence"/>
</dbReference>
<dbReference type="Pfam" id="PF07714">
    <property type="entry name" value="PK_Tyr_Ser-Thr"/>
    <property type="match status" value="2"/>
</dbReference>
<evidence type="ECO:0000313" key="5">
    <source>
        <dbReference type="Proteomes" id="UP000663853"/>
    </source>
</evidence>
<dbReference type="PROSITE" id="PS00108">
    <property type="entry name" value="PROTEIN_KINASE_ST"/>
    <property type="match status" value="1"/>
</dbReference>
<dbReference type="InterPro" id="IPR011009">
    <property type="entry name" value="Kinase-like_dom_sf"/>
</dbReference>
<protein>
    <recommendedName>
        <fullName evidence="3">Protein kinase domain-containing protein</fullName>
    </recommendedName>
</protein>
<dbReference type="Pfam" id="PF13181">
    <property type="entry name" value="TPR_8"/>
    <property type="match status" value="1"/>
</dbReference>
<dbReference type="GO" id="GO:0004672">
    <property type="term" value="F:protein kinase activity"/>
    <property type="evidence" value="ECO:0007669"/>
    <property type="project" value="InterPro"/>
</dbReference>
<reference evidence="4" key="1">
    <citation type="submission" date="2021-01" db="EMBL/GenBank/DDBJ databases">
        <authorList>
            <person name="Kaushik A."/>
        </authorList>
    </citation>
    <scope>NUCLEOTIDE SEQUENCE</scope>
    <source>
        <strain evidence="4">AG6-10EEA</strain>
    </source>
</reference>
<dbReference type="GO" id="GO:0005524">
    <property type="term" value="F:ATP binding"/>
    <property type="evidence" value="ECO:0007669"/>
    <property type="project" value="UniProtKB-KW"/>
</dbReference>
<dbReference type="SUPFAM" id="SSF56112">
    <property type="entry name" value="Protein kinase-like (PK-like)"/>
    <property type="match status" value="2"/>
</dbReference>
<dbReference type="AlphaFoldDB" id="A0A8H2X4X9"/>
<organism evidence="4 5">
    <name type="scientific">Rhizoctonia solani</name>
    <dbReference type="NCBI Taxonomy" id="456999"/>
    <lineage>
        <taxon>Eukaryota</taxon>
        <taxon>Fungi</taxon>
        <taxon>Dikarya</taxon>
        <taxon>Basidiomycota</taxon>
        <taxon>Agaricomycotina</taxon>
        <taxon>Agaricomycetes</taxon>
        <taxon>Cantharellales</taxon>
        <taxon>Ceratobasidiaceae</taxon>
        <taxon>Rhizoctonia</taxon>
    </lineage>
</organism>
<dbReference type="PROSITE" id="PS50011">
    <property type="entry name" value="PROTEIN_KINASE_DOM"/>
    <property type="match status" value="2"/>
</dbReference>
<dbReference type="SUPFAM" id="SSF81901">
    <property type="entry name" value="HCP-like"/>
    <property type="match status" value="1"/>
</dbReference>
<dbReference type="SMART" id="SM00220">
    <property type="entry name" value="S_TKc"/>
    <property type="match status" value="1"/>
</dbReference>
<dbReference type="Gene3D" id="1.10.510.10">
    <property type="entry name" value="Transferase(Phosphotransferase) domain 1"/>
    <property type="match status" value="2"/>
</dbReference>
<dbReference type="InterPro" id="IPR001245">
    <property type="entry name" value="Ser-Thr/Tyr_kinase_cat_dom"/>
</dbReference>
<dbReference type="EMBL" id="CAJMXA010000060">
    <property type="protein sequence ID" value="CAE6413781.1"/>
    <property type="molecule type" value="Genomic_DNA"/>
</dbReference>
<dbReference type="InterPro" id="IPR011990">
    <property type="entry name" value="TPR-like_helical_dom_sf"/>
</dbReference>
<dbReference type="InterPro" id="IPR000719">
    <property type="entry name" value="Prot_kinase_dom"/>
</dbReference>
<accession>A0A8H2X4X9</accession>
<name>A0A8H2X4X9_9AGAM</name>
<dbReference type="InterPro" id="IPR008271">
    <property type="entry name" value="Ser/Thr_kinase_AS"/>
</dbReference>
<gene>
    <name evidence="4" type="ORF">RDB_LOCUS3965</name>
</gene>
<dbReference type="Gene3D" id="1.25.40.10">
    <property type="entry name" value="Tetratricopeptide repeat domain"/>
    <property type="match status" value="2"/>
</dbReference>
<keyword evidence="1" id="KW-0547">Nucleotide-binding</keyword>
<proteinExistence type="predicted"/>
<evidence type="ECO:0000256" key="2">
    <source>
        <dbReference type="ARBA" id="ARBA00022840"/>
    </source>
</evidence>
<keyword evidence="2" id="KW-0067">ATP-binding</keyword>
<evidence type="ECO:0000256" key="1">
    <source>
        <dbReference type="ARBA" id="ARBA00022741"/>
    </source>
</evidence>
<dbReference type="InterPro" id="IPR050198">
    <property type="entry name" value="Non-receptor_tyrosine_kinases"/>
</dbReference>
<evidence type="ECO:0000313" key="4">
    <source>
        <dbReference type="EMBL" id="CAE6413781.1"/>
    </source>
</evidence>
<sequence>MAYSIRFERLGDLRDIDKAIEVQSGSVALVLNNNPNLPNGLASLAVSYKNRFTHLGELNDLEKAIKCESHALASTPDGHPRLSGLLANLGTSHRSRFMLLDELGDLEKAIEYQFRALALTPGDHPDLSSRLANLGLFYILRSQRLGKHDDLEKAIEYQSRALALTPDGHPQFSSRLTNLGVYYGIRFQRLDELGDLEKAIEYQSRALALTPDGHPDLSIRLPNLGVSYINRLERKNTESRLNEAFKLHNCNTLLAIALGSWDNAAVSTPKDYVDMMRLLVRIDNALSYACRVGGAKPEELDFQVRMVRHDAEQIYGEDLGRGPYFLFCFVNEGLRGLSWKEVSASTGRPLATSEFEFYIHTGAGKSVHIHCHQSKQLTIGDVLLYLYRLEGASPVRCGILDNPTFHFINDPNASEHPRRASRMDFTRSSTYLSMMTRSIRYPYPLGDPTPHITVGNNPRVHLLTTFGPRPRFYTLFKPAQESEIISKGKGYTRGNLRSYSRVWKQYTSPYTHYQLCVKLYQLKANKVLGLCNIALIPIKLPETSEYTIQLTLQSLLKIWQQIIELEKQLEETPAISWLIEQKYANKDMQMLFHLATQDQCRIYSGHPGSAQLSHGVLGTVFPRIIRLRLDLGEIPSKVYKSQHALGFRPFVKDIGDIQFSHPRAQDPQTSENNSIAEFVQRCSSYNHPNVLSLEGIIPKCRTGIGLVFCGTDTRSLREYLDTVPDVNRCQLCAQISSGLMYLNEAGVIHGHLRAANILVSLAGEAIISDPFVLGNGKSDDKLERIRWLAPEVLKGEPPSHASDIFSLGMTILEIINDAPPYIGKDDTEVLSNLKSGLPCTPLRPENTIPQNSRDGNDLWNLLLYCWNFDPSNRPHVAHVAEVMRSITQDGLKQEITDTFHFMLRVALVEESPYELSDIASMSGSSTDAGSSPIDGPHISSPIVKDQRVLDPEGHRLAREIVRQLAVHGCENLTDHVDGSTFGQLPLFKGGFGDVFCGTLRGGLRVSVKTPQISLNILEENPDYMKDVAREIHTWSKCDHSNVLHFLGLVEFRGQIGMVAPWMEFGSLPRYLEKALSANRCNLCTQVCEGVAYLHQIGIVHGDLKGENVLVSSEGVAVVSDFGGSLLKNRSLNIVPMEKGLCLTYRWAAPELLMQGGIGQPGAMDDTTEIRTNQTSGKDALNTKESDIYALGMTILVSYW</sequence>
<dbReference type="InterPro" id="IPR019734">
    <property type="entry name" value="TPR_rpt"/>
</dbReference>
<dbReference type="PANTHER" id="PTHR24418">
    <property type="entry name" value="TYROSINE-PROTEIN KINASE"/>
    <property type="match status" value="1"/>
</dbReference>